<evidence type="ECO:0000256" key="1">
    <source>
        <dbReference type="ARBA" id="ARBA00001966"/>
    </source>
</evidence>
<dbReference type="InterPro" id="IPR006638">
    <property type="entry name" value="Elp3/MiaA/NifB-like_rSAM"/>
</dbReference>
<keyword evidence="4" id="KW-0949">S-adenosyl-L-methionine</keyword>
<dbReference type="SFLD" id="SFLDG01123">
    <property type="entry name" value="methyltransferase_(Class_B)"/>
    <property type="match status" value="1"/>
</dbReference>
<reference evidence="10" key="1">
    <citation type="journal article" date="2015" name="Nature">
        <title>Complex archaea that bridge the gap between prokaryotes and eukaryotes.</title>
        <authorList>
            <person name="Spang A."/>
            <person name="Saw J.H."/>
            <person name="Jorgensen S.L."/>
            <person name="Zaremba-Niedzwiedzka K."/>
            <person name="Martijn J."/>
            <person name="Lind A.E."/>
            <person name="van Eijk R."/>
            <person name="Schleper C."/>
            <person name="Guy L."/>
            <person name="Ettema T.J."/>
        </authorList>
    </citation>
    <scope>NUCLEOTIDE SEQUENCE</scope>
</reference>
<evidence type="ECO:0000259" key="8">
    <source>
        <dbReference type="PROSITE" id="PS51332"/>
    </source>
</evidence>
<dbReference type="InterPro" id="IPR034466">
    <property type="entry name" value="Methyltransferase_Class_B"/>
</dbReference>
<dbReference type="GO" id="GO:0005829">
    <property type="term" value="C:cytosol"/>
    <property type="evidence" value="ECO:0007669"/>
    <property type="project" value="TreeGrafter"/>
</dbReference>
<dbReference type="Pfam" id="PF02310">
    <property type="entry name" value="B12-binding"/>
    <property type="match status" value="1"/>
</dbReference>
<keyword evidence="3" id="KW-0808">Transferase</keyword>
<dbReference type="InterPro" id="IPR058240">
    <property type="entry name" value="rSAM_sf"/>
</dbReference>
<dbReference type="GO" id="GO:0051539">
    <property type="term" value="F:4 iron, 4 sulfur cluster binding"/>
    <property type="evidence" value="ECO:0007669"/>
    <property type="project" value="UniProtKB-KW"/>
</dbReference>
<evidence type="ECO:0000256" key="2">
    <source>
        <dbReference type="ARBA" id="ARBA00022603"/>
    </source>
</evidence>
<keyword evidence="5" id="KW-0479">Metal-binding</keyword>
<dbReference type="InterPro" id="IPR051198">
    <property type="entry name" value="BchE-like"/>
</dbReference>
<dbReference type="EMBL" id="LAZR01002251">
    <property type="protein sequence ID" value="KKN32470.1"/>
    <property type="molecule type" value="Genomic_DNA"/>
</dbReference>
<evidence type="ECO:0000256" key="4">
    <source>
        <dbReference type="ARBA" id="ARBA00022691"/>
    </source>
</evidence>
<dbReference type="GO" id="GO:0003824">
    <property type="term" value="F:catalytic activity"/>
    <property type="evidence" value="ECO:0007669"/>
    <property type="project" value="InterPro"/>
</dbReference>
<dbReference type="CDD" id="cd02068">
    <property type="entry name" value="radical_SAM_B12_BD"/>
    <property type="match status" value="1"/>
</dbReference>
<evidence type="ECO:0000313" key="10">
    <source>
        <dbReference type="EMBL" id="KKN32470.1"/>
    </source>
</evidence>
<keyword evidence="6" id="KW-0408">Iron</keyword>
<protein>
    <submittedName>
        <fullName evidence="10">Uncharacterized protein</fullName>
    </submittedName>
</protein>
<keyword evidence="7" id="KW-0411">Iron-sulfur</keyword>
<proteinExistence type="predicted"/>
<dbReference type="PROSITE" id="PS51918">
    <property type="entry name" value="RADICAL_SAM"/>
    <property type="match status" value="1"/>
</dbReference>
<evidence type="ECO:0000259" key="9">
    <source>
        <dbReference type="PROSITE" id="PS51918"/>
    </source>
</evidence>
<evidence type="ECO:0000256" key="7">
    <source>
        <dbReference type="ARBA" id="ARBA00023014"/>
    </source>
</evidence>
<dbReference type="GO" id="GO:0046872">
    <property type="term" value="F:metal ion binding"/>
    <property type="evidence" value="ECO:0007669"/>
    <property type="project" value="UniProtKB-KW"/>
</dbReference>
<evidence type="ECO:0000256" key="3">
    <source>
        <dbReference type="ARBA" id="ARBA00022679"/>
    </source>
</evidence>
<keyword evidence="2" id="KW-0489">Methyltransferase</keyword>
<sequence>MKILYVNPSRLTTGLDMIIKGPPLSLISIAGMVPEHDAKLFDFKVHKYKEKRFRALLNRSDVVAITSMTPQISNAFEVAQMANEQGCTTILGGYHPTLAPDYVAKHPAVDYTIRGEGENTFKELIQYIDGNKNRVLLKDIDGVSYKNSEGKVLHNKDRMLELNMDNFGMPRRDLLDDKKYVYLGARVATLETSRGCPHNCKFCCIIKMWRNPGQPITYRTKSTKRIMEEIYTIDLKNDFIFFCEDNFTIKIKRTKKILETIIRSGIQNRIMLSCQSRVDSLYRNPWLIDLMHKAGMRQVFLGIESVHQQSLDAMNKKNLTPDKVRKVVSQLQDRGISIFGGVIIGFPGETKTMVRQNIQFARSLNMTIVQFTPITAFPGTPFYDEMKEKGMVTSNNYKHYDLFHTMMRTEQLTNIEIYRLVAESYSAYYMGYRGWLKTMLIRYCNPFGNFNWMGKNIPQFAKTVIMSGLDMFHSMGMTRGAISDEMLALMQRAEEGKPLILDKSPGNVESEKEVISLAKKQKISLKASD</sequence>
<dbReference type="GO" id="GO:0031419">
    <property type="term" value="F:cobalamin binding"/>
    <property type="evidence" value="ECO:0007669"/>
    <property type="project" value="InterPro"/>
</dbReference>
<dbReference type="Gene3D" id="3.80.30.20">
    <property type="entry name" value="tm_1862 like domain"/>
    <property type="match status" value="1"/>
</dbReference>
<organism evidence="10">
    <name type="scientific">marine sediment metagenome</name>
    <dbReference type="NCBI Taxonomy" id="412755"/>
    <lineage>
        <taxon>unclassified sequences</taxon>
        <taxon>metagenomes</taxon>
        <taxon>ecological metagenomes</taxon>
    </lineage>
</organism>
<name>A0A0F9PKZ8_9ZZZZ</name>
<accession>A0A0F9PKZ8</accession>
<dbReference type="InterPro" id="IPR007197">
    <property type="entry name" value="rSAM"/>
</dbReference>
<dbReference type="PANTHER" id="PTHR43409">
    <property type="entry name" value="ANAEROBIC MAGNESIUM-PROTOPORPHYRIN IX MONOMETHYL ESTER CYCLASE-RELATED"/>
    <property type="match status" value="1"/>
</dbReference>
<comment type="cofactor">
    <cofactor evidence="1">
        <name>[4Fe-4S] cluster</name>
        <dbReference type="ChEBI" id="CHEBI:49883"/>
    </cofactor>
</comment>
<dbReference type="AlphaFoldDB" id="A0A0F9PKZ8"/>
<dbReference type="SMART" id="SM00729">
    <property type="entry name" value="Elp3"/>
    <property type="match status" value="1"/>
</dbReference>
<dbReference type="InterPro" id="IPR023404">
    <property type="entry name" value="rSAM_horseshoe"/>
</dbReference>
<evidence type="ECO:0000256" key="6">
    <source>
        <dbReference type="ARBA" id="ARBA00023004"/>
    </source>
</evidence>
<comment type="caution">
    <text evidence="10">The sequence shown here is derived from an EMBL/GenBank/DDBJ whole genome shotgun (WGS) entry which is preliminary data.</text>
</comment>
<dbReference type="PANTHER" id="PTHR43409:SF7">
    <property type="entry name" value="BLL1977 PROTEIN"/>
    <property type="match status" value="1"/>
</dbReference>
<dbReference type="SFLD" id="SFLDG01082">
    <property type="entry name" value="B12-binding_domain_containing"/>
    <property type="match status" value="1"/>
</dbReference>
<dbReference type="Gene3D" id="3.40.50.280">
    <property type="entry name" value="Cobalamin-binding domain"/>
    <property type="match status" value="1"/>
</dbReference>
<gene>
    <name evidence="10" type="ORF">LCGC14_0813470</name>
</gene>
<dbReference type="SUPFAM" id="SSF102114">
    <property type="entry name" value="Radical SAM enzymes"/>
    <property type="match status" value="1"/>
</dbReference>
<feature type="domain" description="B12-binding" evidence="8">
    <location>
        <begin position="7"/>
        <end position="135"/>
    </location>
</feature>
<evidence type="ECO:0000256" key="5">
    <source>
        <dbReference type="ARBA" id="ARBA00022723"/>
    </source>
</evidence>
<feature type="domain" description="Radical SAM core" evidence="9">
    <location>
        <begin position="182"/>
        <end position="416"/>
    </location>
</feature>
<dbReference type="SFLD" id="SFLDS00029">
    <property type="entry name" value="Radical_SAM"/>
    <property type="match status" value="1"/>
</dbReference>
<dbReference type="InterPro" id="IPR006158">
    <property type="entry name" value="Cobalamin-bd"/>
</dbReference>
<dbReference type="PROSITE" id="PS51332">
    <property type="entry name" value="B12_BINDING"/>
    <property type="match status" value="1"/>
</dbReference>
<dbReference type="Pfam" id="PF04055">
    <property type="entry name" value="Radical_SAM"/>
    <property type="match status" value="1"/>
</dbReference>